<evidence type="ECO:0000313" key="6">
    <source>
        <dbReference type="EMBL" id="QFU18180.1"/>
    </source>
</evidence>
<evidence type="ECO:0000313" key="7">
    <source>
        <dbReference type="Proteomes" id="UP000325614"/>
    </source>
</evidence>
<keyword evidence="2" id="KW-0805">Transcription regulation</keyword>
<dbReference type="AlphaFoldDB" id="A0A5P9K3A8"/>
<dbReference type="PANTHER" id="PTHR30126">
    <property type="entry name" value="HTH-TYPE TRANSCRIPTIONAL REGULATOR"/>
    <property type="match status" value="1"/>
</dbReference>
<name>A0A5P9K3A8_9HYPH</name>
<dbReference type="InterPro" id="IPR036390">
    <property type="entry name" value="WH_DNA-bd_sf"/>
</dbReference>
<dbReference type="Pfam" id="PF00126">
    <property type="entry name" value="HTH_1"/>
    <property type="match status" value="1"/>
</dbReference>
<dbReference type="InterPro" id="IPR000847">
    <property type="entry name" value="LysR_HTH_N"/>
</dbReference>
<dbReference type="Proteomes" id="UP000325614">
    <property type="component" value="Chromosome"/>
</dbReference>
<reference evidence="6 7" key="1">
    <citation type="submission" date="2019-10" db="EMBL/GenBank/DDBJ databases">
        <title>Isolation, Identification of Microvirga thermotolerans HR1, a novel thermophilic bacterium and Comparative Genomics of the genus Microvirga.</title>
        <authorList>
            <person name="Li J."/>
            <person name="Zhang W."/>
            <person name="Lin M."/>
            <person name="Wang J."/>
        </authorList>
    </citation>
    <scope>NUCLEOTIDE SEQUENCE [LARGE SCALE GENOMIC DNA]</scope>
    <source>
        <strain evidence="6 7">HR1</strain>
    </source>
</reference>
<gene>
    <name evidence="6" type="ORF">GDR74_15545</name>
</gene>
<keyword evidence="7" id="KW-1185">Reference proteome</keyword>
<evidence type="ECO:0000259" key="5">
    <source>
        <dbReference type="PROSITE" id="PS50931"/>
    </source>
</evidence>
<protein>
    <submittedName>
        <fullName evidence="6">LysR family transcriptional regulator</fullName>
    </submittedName>
</protein>
<dbReference type="Gene3D" id="3.40.190.10">
    <property type="entry name" value="Periplasmic binding protein-like II"/>
    <property type="match status" value="2"/>
</dbReference>
<dbReference type="GO" id="GO:0003700">
    <property type="term" value="F:DNA-binding transcription factor activity"/>
    <property type="evidence" value="ECO:0007669"/>
    <property type="project" value="InterPro"/>
</dbReference>
<feature type="domain" description="HTH lysR-type" evidence="5">
    <location>
        <begin position="1"/>
        <end position="58"/>
    </location>
</feature>
<accession>A0A5P9K3A8</accession>
<evidence type="ECO:0000256" key="1">
    <source>
        <dbReference type="ARBA" id="ARBA00009437"/>
    </source>
</evidence>
<dbReference type="SUPFAM" id="SSF53850">
    <property type="entry name" value="Periplasmic binding protein-like II"/>
    <property type="match status" value="1"/>
</dbReference>
<dbReference type="SUPFAM" id="SSF46785">
    <property type="entry name" value="Winged helix' DNA-binding domain"/>
    <property type="match status" value="1"/>
</dbReference>
<dbReference type="FunFam" id="1.10.10.10:FF:000001">
    <property type="entry name" value="LysR family transcriptional regulator"/>
    <property type="match status" value="1"/>
</dbReference>
<sequence length="310" mass="34151">MKLANLETFVHLARLRHFGRTAKHLNTTQPAISSRLAALERELGTQLVVREGREFHLTPAGHEALRVIEKMLSDFDTLKLGFANPDNIAVTLRIGAIDAIVQTWLPRLYDRLRHAYPAAQIEIVTDSTANLLAHMRSGDLDITFCLDPVLEEGYRSFVLCSYAMSWIGSPKLVDSGRIYTVAELAAMPLITFQRGSPPYRMIAPYFQDESVLASQLSNSNSLPTMIRLAIDGFGVAAVPTIVVQKELASGELVSVRVNKPFPPLNFIASYHPAPGSLLTGRVAELARRTAAEFCTEVDPGLAWVEGTPDR</sequence>
<keyword evidence="3" id="KW-0238">DNA-binding</keyword>
<evidence type="ECO:0000256" key="4">
    <source>
        <dbReference type="ARBA" id="ARBA00023163"/>
    </source>
</evidence>
<dbReference type="PROSITE" id="PS50931">
    <property type="entry name" value="HTH_LYSR"/>
    <property type="match status" value="1"/>
</dbReference>
<proteinExistence type="inferred from homology"/>
<evidence type="ECO:0000256" key="2">
    <source>
        <dbReference type="ARBA" id="ARBA00023015"/>
    </source>
</evidence>
<keyword evidence="4" id="KW-0804">Transcription</keyword>
<comment type="similarity">
    <text evidence="1">Belongs to the LysR transcriptional regulatory family.</text>
</comment>
<dbReference type="PRINTS" id="PR00039">
    <property type="entry name" value="HTHLYSR"/>
</dbReference>
<dbReference type="GO" id="GO:0000976">
    <property type="term" value="F:transcription cis-regulatory region binding"/>
    <property type="evidence" value="ECO:0007669"/>
    <property type="project" value="TreeGrafter"/>
</dbReference>
<evidence type="ECO:0000256" key="3">
    <source>
        <dbReference type="ARBA" id="ARBA00023125"/>
    </source>
</evidence>
<dbReference type="InterPro" id="IPR036388">
    <property type="entry name" value="WH-like_DNA-bd_sf"/>
</dbReference>
<dbReference type="KEGG" id="mico:GDR74_15545"/>
<dbReference type="Pfam" id="PF03466">
    <property type="entry name" value="LysR_substrate"/>
    <property type="match status" value="1"/>
</dbReference>
<organism evidence="6 7">
    <name type="scientific">Microvirga thermotolerans</name>
    <dbReference type="NCBI Taxonomy" id="2651334"/>
    <lineage>
        <taxon>Bacteria</taxon>
        <taxon>Pseudomonadati</taxon>
        <taxon>Pseudomonadota</taxon>
        <taxon>Alphaproteobacteria</taxon>
        <taxon>Hyphomicrobiales</taxon>
        <taxon>Methylobacteriaceae</taxon>
        <taxon>Microvirga</taxon>
    </lineage>
</organism>
<dbReference type="EMBL" id="CP045423">
    <property type="protein sequence ID" value="QFU18180.1"/>
    <property type="molecule type" value="Genomic_DNA"/>
</dbReference>
<dbReference type="PANTHER" id="PTHR30126:SF77">
    <property type="entry name" value="TRANSCRIPTIONAL REGULATORY PROTEIN"/>
    <property type="match status" value="1"/>
</dbReference>
<dbReference type="Gene3D" id="1.10.10.10">
    <property type="entry name" value="Winged helix-like DNA-binding domain superfamily/Winged helix DNA-binding domain"/>
    <property type="match status" value="1"/>
</dbReference>
<dbReference type="InterPro" id="IPR005119">
    <property type="entry name" value="LysR_subst-bd"/>
</dbReference>
<dbReference type="CDD" id="cd05466">
    <property type="entry name" value="PBP2_LTTR_substrate"/>
    <property type="match status" value="1"/>
</dbReference>